<sequence>GKLWKRLKEEEACLTTESNKFPKVQVKDLVLFQSDEENKAEENKADTEVAEYQAGNEQPV</sequence>
<accession>A0A6L2P1L5</accession>
<name>A0A6L2P1L5_TANCI</name>
<evidence type="ECO:0000256" key="1">
    <source>
        <dbReference type="SAM" id="MobiDB-lite"/>
    </source>
</evidence>
<protein>
    <submittedName>
        <fullName evidence="2">Uncharacterized protein</fullName>
    </submittedName>
</protein>
<reference evidence="2" key="1">
    <citation type="journal article" date="2019" name="Sci. Rep.">
        <title>Draft genome of Tanacetum cinerariifolium, the natural source of mosquito coil.</title>
        <authorList>
            <person name="Yamashiro T."/>
            <person name="Shiraishi A."/>
            <person name="Satake H."/>
            <person name="Nakayama K."/>
        </authorList>
    </citation>
    <scope>NUCLEOTIDE SEQUENCE</scope>
</reference>
<evidence type="ECO:0000313" key="2">
    <source>
        <dbReference type="EMBL" id="GEU92398.1"/>
    </source>
</evidence>
<proteinExistence type="predicted"/>
<feature type="region of interest" description="Disordered" evidence="1">
    <location>
        <begin position="37"/>
        <end position="60"/>
    </location>
</feature>
<comment type="caution">
    <text evidence="2">The sequence shown here is derived from an EMBL/GenBank/DDBJ whole genome shotgun (WGS) entry which is preliminary data.</text>
</comment>
<feature type="non-terminal residue" evidence="2">
    <location>
        <position position="1"/>
    </location>
</feature>
<organism evidence="2">
    <name type="scientific">Tanacetum cinerariifolium</name>
    <name type="common">Dalmatian daisy</name>
    <name type="synonym">Chrysanthemum cinerariifolium</name>
    <dbReference type="NCBI Taxonomy" id="118510"/>
    <lineage>
        <taxon>Eukaryota</taxon>
        <taxon>Viridiplantae</taxon>
        <taxon>Streptophyta</taxon>
        <taxon>Embryophyta</taxon>
        <taxon>Tracheophyta</taxon>
        <taxon>Spermatophyta</taxon>
        <taxon>Magnoliopsida</taxon>
        <taxon>eudicotyledons</taxon>
        <taxon>Gunneridae</taxon>
        <taxon>Pentapetalae</taxon>
        <taxon>asterids</taxon>
        <taxon>campanulids</taxon>
        <taxon>Asterales</taxon>
        <taxon>Asteraceae</taxon>
        <taxon>Asteroideae</taxon>
        <taxon>Anthemideae</taxon>
        <taxon>Anthemidinae</taxon>
        <taxon>Tanacetum</taxon>
    </lineage>
</organism>
<gene>
    <name evidence="2" type="ORF">Tci_064376</name>
</gene>
<dbReference type="AlphaFoldDB" id="A0A6L2P1L5"/>
<dbReference type="EMBL" id="BKCJ010010620">
    <property type="protein sequence ID" value="GEU92398.1"/>
    <property type="molecule type" value="Genomic_DNA"/>
</dbReference>
<feature type="compositionally biased region" description="Basic and acidic residues" evidence="1">
    <location>
        <begin position="37"/>
        <end position="47"/>
    </location>
</feature>